<dbReference type="GO" id="GO:0005680">
    <property type="term" value="C:anaphase-promoting complex"/>
    <property type="evidence" value="ECO:0007669"/>
    <property type="project" value="InterPro"/>
</dbReference>
<dbReference type="InterPro" id="IPR018860">
    <property type="entry name" value="APC_suCDC26"/>
</dbReference>
<dbReference type="Proteomes" id="UP000823749">
    <property type="component" value="Chromosome 1"/>
</dbReference>
<keyword evidence="4" id="KW-1185">Reference proteome</keyword>
<comment type="caution">
    <text evidence="3">The sequence shown here is derived from an EMBL/GenBank/DDBJ whole genome shotgun (WGS) entry which is preliminary data.</text>
</comment>
<feature type="region of interest" description="Disordered" evidence="2">
    <location>
        <begin position="22"/>
        <end position="68"/>
    </location>
</feature>
<gene>
    <name evidence="3" type="ORF">RHGRI_000468</name>
</gene>
<keyword evidence="1" id="KW-0833">Ubl conjugation pathway</keyword>
<name>A0AAV6LHR7_9ERIC</name>
<dbReference type="EMBL" id="JACTNZ010000001">
    <property type="protein sequence ID" value="KAG5564275.1"/>
    <property type="molecule type" value="Genomic_DNA"/>
</dbReference>
<dbReference type="GO" id="GO:0031145">
    <property type="term" value="P:anaphase-promoting complex-dependent catabolic process"/>
    <property type="evidence" value="ECO:0007669"/>
    <property type="project" value="InterPro"/>
</dbReference>
<evidence type="ECO:0000313" key="4">
    <source>
        <dbReference type="Proteomes" id="UP000823749"/>
    </source>
</evidence>
<reference evidence="3" key="1">
    <citation type="submission" date="2020-08" db="EMBL/GenBank/DDBJ databases">
        <title>Plant Genome Project.</title>
        <authorList>
            <person name="Zhang R.-G."/>
        </authorList>
    </citation>
    <scope>NUCLEOTIDE SEQUENCE</scope>
    <source>
        <strain evidence="3">WSP0</strain>
        <tissue evidence="3">Leaf</tissue>
    </source>
</reference>
<accession>A0AAV6LHR7</accession>
<evidence type="ECO:0000313" key="3">
    <source>
        <dbReference type="EMBL" id="KAG5564275.1"/>
    </source>
</evidence>
<organism evidence="3 4">
    <name type="scientific">Rhododendron griersonianum</name>
    <dbReference type="NCBI Taxonomy" id="479676"/>
    <lineage>
        <taxon>Eukaryota</taxon>
        <taxon>Viridiplantae</taxon>
        <taxon>Streptophyta</taxon>
        <taxon>Embryophyta</taxon>
        <taxon>Tracheophyta</taxon>
        <taxon>Spermatophyta</taxon>
        <taxon>Magnoliopsida</taxon>
        <taxon>eudicotyledons</taxon>
        <taxon>Gunneridae</taxon>
        <taxon>Pentapetalae</taxon>
        <taxon>asterids</taxon>
        <taxon>Ericales</taxon>
        <taxon>Ericaceae</taxon>
        <taxon>Ericoideae</taxon>
        <taxon>Rhodoreae</taxon>
        <taxon>Rhododendron</taxon>
    </lineage>
</organism>
<feature type="compositionally biased region" description="Low complexity" evidence="2">
    <location>
        <begin position="27"/>
        <end position="44"/>
    </location>
</feature>
<proteinExistence type="predicted"/>
<evidence type="ECO:0000256" key="1">
    <source>
        <dbReference type="ARBA" id="ARBA00022786"/>
    </source>
</evidence>
<dbReference type="AlphaFoldDB" id="A0AAV6LHR7"/>
<dbReference type="Pfam" id="PF10471">
    <property type="entry name" value="ANAPC_CDC26"/>
    <property type="match status" value="1"/>
</dbReference>
<feature type="compositionally biased region" description="Basic and acidic residues" evidence="2">
    <location>
        <begin position="47"/>
        <end position="58"/>
    </location>
</feature>
<sequence>MLRRKPSKIEVKVEDKEELEEARKRSAAAAATTSTTSSTTGAASLLHHFDRSSKDPSSKSHRIGLSSS</sequence>
<evidence type="ECO:0000256" key="2">
    <source>
        <dbReference type="SAM" id="MobiDB-lite"/>
    </source>
</evidence>
<protein>
    <submittedName>
        <fullName evidence="3">Uncharacterized protein</fullName>
    </submittedName>
</protein>